<dbReference type="Proteomes" id="UP001152484">
    <property type="component" value="Unassembled WGS sequence"/>
</dbReference>
<evidence type="ECO:0000313" key="2">
    <source>
        <dbReference type="EMBL" id="CAH9093151.1"/>
    </source>
</evidence>
<evidence type="ECO:0000256" key="1">
    <source>
        <dbReference type="SAM" id="Phobius"/>
    </source>
</evidence>
<dbReference type="AlphaFoldDB" id="A0A9P1EBY6"/>
<keyword evidence="3" id="KW-1185">Reference proteome</keyword>
<comment type="caution">
    <text evidence="2">The sequence shown here is derived from an EMBL/GenBank/DDBJ whole genome shotgun (WGS) entry which is preliminary data.</text>
</comment>
<dbReference type="EMBL" id="CAMAPE010000030">
    <property type="protein sequence ID" value="CAH9093151.1"/>
    <property type="molecule type" value="Genomic_DNA"/>
</dbReference>
<organism evidence="2 3">
    <name type="scientific">Cuscuta europaea</name>
    <name type="common">European dodder</name>
    <dbReference type="NCBI Taxonomy" id="41803"/>
    <lineage>
        <taxon>Eukaryota</taxon>
        <taxon>Viridiplantae</taxon>
        <taxon>Streptophyta</taxon>
        <taxon>Embryophyta</taxon>
        <taxon>Tracheophyta</taxon>
        <taxon>Spermatophyta</taxon>
        <taxon>Magnoliopsida</taxon>
        <taxon>eudicotyledons</taxon>
        <taxon>Gunneridae</taxon>
        <taxon>Pentapetalae</taxon>
        <taxon>asterids</taxon>
        <taxon>lamiids</taxon>
        <taxon>Solanales</taxon>
        <taxon>Convolvulaceae</taxon>
        <taxon>Cuscuteae</taxon>
        <taxon>Cuscuta</taxon>
        <taxon>Cuscuta subgen. Cuscuta</taxon>
    </lineage>
</organism>
<protein>
    <submittedName>
        <fullName evidence="2">Uncharacterized protein</fullName>
    </submittedName>
</protein>
<name>A0A9P1EBY6_CUSEU</name>
<feature type="transmembrane region" description="Helical" evidence="1">
    <location>
        <begin position="28"/>
        <end position="47"/>
    </location>
</feature>
<keyword evidence="1" id="KW-1133">Transmembrane helix</keyword>
<accession>A0A9P1EBY6</accession>
<evidence type="ECO:0000313" key="3">
    <source>
        <dbReference type="Proteomes" id="UP001152484"/>
    </source>
</evidence>
<keyword evidence="1" id="KW-0812">Transmembrane</keyword>
<proteinExistence type="predicted"/>
<sequence>MVIPLKKLLVSARRYPFLCAVVLRNPEIIQYKIFIPAIFAILSYFLIKVPFSNI</sequence>
<reference evidence="2" key="1">
    <citation type="submission" date="2022-07" db="EMBL/GenBank/DDBJ databases">
        <authorList>
            <person name="Macas J."/>
            <person name="Novak P."/>
            <person name="Neumann P."/>
        </authorList>
    </citation>
    <scope>NUCLEOTIDE SEQUENCE</scope>
</reference>
<keyword evidence="1" id="KW-0472">Membrane</keyword>
<gene>
    <name evidence="2" type="ORF">CEURO_LOCUS12240</name>
</gene>
<dbReference type="OrthoDB" id="1743319at2759"/>